<keyword evidence="3 7" id="KW-0812">Transmembrane</keyword>
<protein>
    <submittedName>
        <fullName evidence="9">Cytochrome c biogenesis protein CcdA</fullName>
    </submittedName>
</protein>
<comment type="similarity">
    <text evidence="2">Belongs to the DsbD family.</text>
</comment>
<dbReference type="PANTHER" id="PTHR31272">
    <property type="entry name" value="CYTOCHROME C-TYPE BIOGENESIS PROTEIN HI_1454-RELATED"/>
    <property type="match status" value="1"/>
</dbReference>
<dbReference type="AlphaFoldDB" id="A0A7C4U0W9"/>
<dbReference type="PANTHER" id="PTHR31272:SF4">
    <property type="entry name" value="CYTOCHROME C-TYPE BIOGENESIS PROTEIN HI_1454-RELATED"/>
    <property type="match status" value="1"/>
</dbReference>
<dbReference type="GO" id="GO:0016020">
    <property type="term" value="C:membrane"/>
    <property type="evidence" value="ECO:0007669"/>
    <property type="project" value="UniProtKB-SubCell"/>
</dbReference>
<feature type="domain" description="Cytochrome C biogenesis protein transmembrane" evidence="8">
    <location>
        <begin position="7"/>
        <end position="214"/>
    </location>
</feature>
<proteinExistence type="inferred from homology"/>
<evidence type="ECO:0000256" key="6">
    <source>
        <dbReference type="ARBA" id="ARBA00023136"/>
    </source>
</evidence>
<feature type="transmembrane region" description="Helical" evidence="7">
    <location>
        <begin position="274"/>
        <end position="295"/>
    </location>
</feature>
<evidence type="ECO:0000256" key="3">
    <source>
        <dbReference type="ARBA" id="ARBA00022692"/>
    </source>
</evidence>
<keyword evidence="4" id="KW-0201">Cytochrome c-type biogenesis</keyword>
<evidence type="ECO:0000256" key="4">
    <source>
        <dbReference type="ARBA" id="ARBA00022748"/>
    </source>
</evidence>
<feature type="transmembrane region" description="Helical" evidence="7">
    <location>
        <begin position="6"/>
        <end position="30"/>
    </location>
</feature>
<comment type="subcellular location">
    <subcellularLocation>
        <location evidence="1">Membrane</location>
        <topology evidence="1">Multi-pass membrane protein</topology>
    </subcellularLocation>
</comment>
<feature type="transmembrane region" description="Helical" evidence="7">
    <location>
        <begin position="89"/>
        <end position="108"/>
    </location>
</feature>
<reference evidence="9" key="1">
    <citation type="journal article" date="2020" name="mSystems">
        <title>Genome- and Community-Level Interaction Insights into Carbon Utilization and Element Cycling Functions of Hydrothermarchaeota in Hydrothermal Sediment.</title>
        <authorList>
            <person name="Zhou Z."/>
            <person name="Liu Y."/>
            <person name="Xu W."/>
            <person name="Pan J."/>
            <person name="Luo Z.H."/>
            <person name="Li M."/>
        </authorList>
    </citation>
    <scope>NUCLEOTIDE SEQUENCE [LARGE SCALE GENOMIC DNA]</scope>
    <source>
        <strain evidence="9">SpSt-794</strain>
    </source>
</reference>
<evidence type="ECO:0000313" key="9">
    <source>
        <dbReference type="EMBL" id="HGW60347.1"/>
    </source>
</evidence>
<dbReference type="InterPro" id="IPR051790">
    <property type="entry name" value="Cytochrome_c-biogenesis_DsbD"/>
</dbReference>
<dbReference type="EMBL" id="DTHV01000091">
    <property type="protein sequence ID" value="HGW60347.1"/>
    <property type="molecule type" value="Genomic_DNA"/>
</dbReference>
<feature type="transmembrane region" description="Helical" evidence="7">
    <location>
        <begin position="51"/>
        <end position="77"/>
    </location>
</feature>
<evidence type="ECO:0000256" key="7">
    <source>
        <dbReference type="SAM" id="Phobius"/>
    </source>
</evidence>
<comment type="caution">
    <text evidence="9">The sequence shown here is derived from an EMBL/GenBank/DDBJ whole genome shotgun (WGS) entry which is preliminary data.</text>
</comment>
<name>A0A7C4U0W9_9BACT</name>
<dbReference type="GO" id="GO:0017004">
    <property type="term" value="P:cytochrome complex assembly"/>
    <property type="evidence" value="ECO:0007669"/>
    <property type="project" value="UniProtKB-KW"/>
</dbReference>
<sequence>MAIGELLQSVIAGFISFVSPCVLPLIPAYISYISNETLSSMKEGTVDTKKLLINSIAFVLGFSFVFIMLGATATYVGKFLSRNKKIFELIAGAIITIFGLHTAQIIRFNFLNYEKKINVKSKTPTFIRAFLMGFAFSFGWTPCVGPILGTILIMASTHSEVKEGIILLSFYSIGLGIPFILTAIAINKFFETFKWIKRYFGQIEMFAGILIIGIGLALLFHTGIHSNYIIAIILLSLAFSMLSTGEVNLSMILGVVLLSFSIVLITNIKFVESGMVNTTLISFYILLFVSIISLYRVGKHE</sequence>
<feature type="transmembrane region" description="Helical" evidence="7">
    <location>
        <begin position="226"/>
        <end position="242"/>
    </location>
</feature>
<gene>
    <name evidence="9" type="ORF">ENV82_02820</name>
</gene>
<evidence type="ECO:0000256" key="1">
    <source>
        <dbReference type="ARBA" id="ARBA00004141"/>
    </source>
</evidence>
<evidence type="ECO:0000256" key="2">
    <source>
        <dbReference type="ARBA" id="ARBA00006143"/>
    </source>
</evidence>
<dbReference type="Pfam" id="PF02683">
    <property type="entry name" value="DsbD_TM"/>
    <property type="match status" value="1"/>
</dbReference>
<evidence type="ECO:0000259" key="8">
    <source>
        <dbReference type="Pfam" id="PF02683"/>
    </source>
</evidence>
<keyword evidence="5 7" id="KW-1133">Transmembrane helix</keyword>
<keyword evidence="6 7" id="KW-0472">Membrane</keyword>
<feature type="transmembrane region" description="Helical" evidence="7">
    <location>
        <begin position="129"/>
        <end position="153"/>
    </location>
</feature>
<feature type="transmembrane region" description="Helical" evidence="7">
    <location>
        <begin position="199"/>
        <end position="220"/>
    </location>
</feature>
<organism evidence="9">
    <name type="scientific">Caldisericum exile</name>
    <dbReference type="NCBI Taxonomy" id="693075"/>
    <lineage>
        <taxon>Bacteria</taxon>
        <taxon>Pseudomonadati</taxon>
        <taxon>Caldisericota/Cryosericota group</taxon>
        <taxon>Caldisericota</taxon>
        <taxon>Caldisericia</taxon>
        <taxon>Caldisericales</taxon>
        <taxon>Caldisericaceae</taxon>
        <taxon>Caldisericum</taxon>
    </lineage>
</organism>
<dbReference type="InterPro" id="IPR003834">
    <property type="entry name" value="Cyt_c_assmbl_TM_dom"/>
</dbReference>
<feature type="transmembrane region" description="Helical" evidence="7">
    <location>
        <begin position="249"/>
        <end position="268"/>
    </location>
</feature>
<accession>A0A7C4U0W9</accession>
<evidence type="ECO:0000256" key="5">
    <source>
        <dbReference type="ARBA" id="ARBA00022989"/>
    </source>
</evidence>
<feature type="transmembrane region" description="Helical" evidence="7">
    <location>
        <begin position="165"/>
        <end position="187"/>
    </location>
</feature>